<gene>
    <name evidence="1" type="ORF">RZS28_14870</name>
</gene>
<keyword evidence="2" id="KW-1185">Reference proteome</keyword>
<dbReference type="RefSeq" id="WP_407338517.1">
    <property type="nucleotide sequence ID" value="NZ_CP136862.1"/>
</dbReference>
<sequence>MDFEWDEEKRLKNIEKHGVDFVDADILFDNPYLTGPGKTVDGEQRWLVTGIIDEIYVTAVFTQRGPVIRIISMRRARNAERKKHQEVFKS</sequence>
<name>A0ABZ0HRM8_9HYPH</name>
<dbReference type="Pfam" id="PF04365">
    <property type="entry name" value="BrnT_toxin"/>
    <property type="match status" value="1"/>
</dbReference>
<evidence type="ECO:0000313" key="1">
    <source>
        <dbReference type="EMBL" id="WOJ89074.1"/>
    </source>
</evidence>
<reference evidence="1 2" key="1">
    <citation type="submission" date="2023-10" db="EMBL/GenBank/DDBJ databases">
        <title>Novel methanotroph of the genus Methylocapsa from a subarctic wetland.</title>
        <authorList>
            <person name="Belova S.E."/>
            <person name="Oshkin I.Y."/>
            <person name="Miroshnikov K."/>
            <person name="Dedysh S.N."/>
        </authorList>
    </citation>
    <scope>NUCLEOTIDE SEQUENCE [LARGE SCALE GENOMIC DNA]</scope>
    <source>
        <strain evidence="1 2">RX1</strain>
    </source>
</reference>
<organism evidence="1 2">
    <name type="scientific">Methylocapsa polymorpha</name>
    <dbReference type="NCBI Taxonomy" id="3080828"/>
    <lineage>
        <taxon>Bacteria</taxon>
        <taxon>Pseudomonadati</taxon>
        <taxon>Pseudomonadota</taxon>
        <taxon>Alphaproteobacteria</taxon>
        <taxon>Hyphomicrobiales</taxon>
        <taxon>Beijerinckiaceae</taxon>
        <taxon>Methylocapsa</taxon>
    </lineage>
</organism>
<dbReference type="EMBL" id="CP136862">
    <property type="protein sequence ID" value="WOJ89074.1"/>
    <property type="molecule type" value="Genomic_DNA"/>
</dbReference>
<protein>
    <submittedName>
        <fullName evidence="1">BrnT family toxin</fullName>
    </submittedName>
</protein>
<dbReference type="Gene3D" id="3.10.450.530">
    <property type="entry name" value="Ribonuclease toxin, BrnT, of type II toxin-antitoxin system"/>
    <property type="match status" value="1"/>
</dbReference>
<dbReference type="InterPro" id="IPR007460">
    <property type="entry name" value="BrnT_toxin"/>
</dbReference>
<proteinExistence type="predicted"/>
<dbReference type="Proteomes" id="UP001626536">
    <property type="component" value="Chromosome"/>
</dbReference>
<dbReference type="InterPro" id="IPR038573">
    <property type="entry name" value="BrnT_sf"/>
</dbReference>
<accession>A0ABZ0HRM8</accession>
<evidence type="ECO:0000313" key="2">
    <source>
        <dbReference type="Proteomes" id="UP001626536"/>
    </source>
</evidence>